<keyword evidence="1" id="KW-0472">Membrane</keyword>
<comment type="caution">
    <text evidence="2">The sequence shown here is derived from an EMBL/GenBank/DDBJ whole genome shotgun (WGS) entry which is preliminary data.</text>
</comment>
<evidence type="ECO:0000313" key="2">
    <source>
        <dbReference type="EMBL" id="MBH5323402.1"/>
    </source>
</evidence>
<dbReference type="RefSeq" id="WP_197922286.1">
    <property type="nucleotide sequence ID" value="NZ_CAWPTA010000009.1"/>
</dbReference>
<feature type="transmembrane region" description="Helical" evidence="1">
    <location>
        <begin position="12"/>
        <end position="45"/>
    </location>
</feature>
<keyword evidence="1" id="KW-0812">Transmembrane</keyword>
<sequence length="84" mass="8337">MVASGKVRLKRFSIGMSAGCGSALIAALTLGPLVAMAIGLIAFLASVFVADDGAGTFFTLALLAVMAVVLVLAVFVGVVVINAP</sequence>
<organism evidence="2 3">
    <name type="scientific">Aurantiacibacter sediminis</name>
    <dbReference type="NCBI Taxonomy" id="2793064"/>
    <lineage>
        <taxon>Bacteria</taxon>
        <taxon>Pseudomonadati</taxon>
        <taxon>Pseudomonadota</taxon>
        <taxon>Alphaproteobacteria</taxon>
        <taxon>Sphingomonadales</taxon>
        <taxon>Erythrobacteraceae</taxon>
        <taxon>Aurantiacibacter</taxon>
    </lineage>
</organism>
<dbReference type="EMBL" id="JAEANY010000004">
    <property type="protein sequence ID" value="MBH5323402.1"/>
    <property type="molecule type" value="Genomic_DNA"/>
</dbReference>
<feature type="transmembrane region" description="Helical" evidence="1">
    <location>
        <begin position="57"/>
        <end position="81"/>
    </location>
</feature>
<proteinExistence type="predicted"/>
<keyword evidence="3" id="KW-1185">Reference proteome</keyword>
<evidence type="ECO:0000256" key="1">
    <source>
        <dbReference type="SAM" id="Phobius"/>
    </source>
</evidence>
<reference evidence="2 3" key="1">
    <citation type="submission" date="2020-11" db="EMBL/GenBank/DDBJ databases">
        <title>Erythrobacter sediminis sp. nov., a marine bacterium from a tidal flat of Garorim Bay.</title>
        <authorList>
            <person name="Kim D."/>
            <person name="Yoo Y."/>
            <person name="Kim J.-J."/>
        </authorList>
    </citation>
    <scope>NUCLEOTIDE SEQUENCE [LARGE SCALE GENOMIC DNA]</scope>
    <source>
        <strain evidence="2 3">JGD-13</strain>
    </source>
</reference>
<gene>
    <name evidence="2" type="ORF">I5L03_12490</name>
</gene>
<dbReference type="Proteomes" id="UP000602442">
    <property type="component" value="Unassembled WGS sequence"/>
</dbReference>
<name>A0ABS0N6K6_9SPHN</name>
<protein>
    <submittedName>
        <fullName evidence="2">Uncharacterized protein</fullName>
    </submittedName>
</protein>
<evidence type="ECO:0000313" key="3">
    <source>
        <dbReference type="Proteomes" id="UP000602442"/>
    </source>
</evidence>
<accession>A0ABS0N6K6</accession>
<keyword evidence="1" id="KW-1133">Transmembrane helix</keyword>